<dbReference type="PIRSF" id="PIRSF005520">
    <property type="entry name" value="UCP005520"/>
    <property type="match status" value="1"/>
</dbReference>
<dbReference type="HAMAP" id="MF_01468">
    <property type="entry name" value="RNase_Mini_III"/>
    <property type="match status" value="1"/>
</dbReference>
<evidence type="ECO:0000259" key="7">
    <source>
        <dbReference type="Pfam" id="PF00636"/>
    </source>
</evidence>
<dbReference type="Proteomes" id="UP000248132">
    <property type="component" value="Unassembled WGS sequence"/>
</dbReference>
<dbReference type="EMBL" id="QKMR01000030">
    <property type="protein sequence ID" value="PYG84846.1"/>
    <property type="molecule type" value="Genomic_DNA"/>
</dbReference>
<dbReference type="RefSeq" id="WP_110463508.1">
    <property type="nucleotide sequence ID" value="NZ_QKMR01000030.1"/>
</dbReference>
<protein>
    <recommendedName>
        <fullName evidence="6">Mini-ribonuclease 3</fullName>
        <shortName evidence="6">Mini-3</shortName>
        <shortName evidence="6">Mini-RNase 3</shortName>
        <ecNumber evidence="6">3.1.26.-</ecNumber>
    </recommendedName>
    <alternativeName>
        <fullName evidence="6">Mini-RNase III</fullName>
        <shortName evidence="6">Mini-III</shortName>
    </alternativeName>
</protein>
<keyword evidence="6" id="KW-0694">RNA-binding</keyword>
<keyword evidence="3 6" id="KW-0540">Nuclease</keyword>
<keyword evidence="6" id="KW-0963">Cytoplasm</keyword>
<keyword evidence="9" id="KW-1185">Reference proteome</keyword>
<evidence type="ECO:0000313" key="8">
    <source>
        <dbReference type="EMBL" id="PYG84846.1"/>
    </source>
</evidence>
<dbReference type="PANTHER" id="PTHR34276:SF1">
    <property type="entry name" value="MINI-RIBONUCLEASE 3"/>
    <property type="match status" value="1"/>
</dbReference>
<accession>A0A318XJX4</accession>
<dbReference type="InterPro" id="IPR000999">
    <property type="entry name" value="RNase_III_dom"/>
</dbReference>
<dbReference type="InterPro" id="IPR036389">
    <property type="entry name" value="RNase_III_sf"/>
</dbReference>
<dbReference type="PANTHER" id="PTHR34276">
    <property type="entry name" value="MINI-RIBONUCLEASE 3"/>
    <property type="match status" value="1"/>
</dbReference>
<comment type="caution">
    <text evidence="8">The sequence shown here is derived from an EMBL/GenBank/DDBJ whole genome shotgun (WGS) entry which is preliminary data.</text>
</comment>
<dbReference type="AlphaFoldDB" id="A0A318XJX4"/>
<name>A0A318XJX4_9FIRM</name>
<keyword evidence="6" id="KW-0460">Magnesium</keyword>
<dbReference type="GO" id="GO:0019843">
    <property type="term" value="F:rRNA binding"/>
    <property type="evidence" value="ECO:0007669"/>
    <property type="project" value="UniProtKB-UniRule"/>
</dbReference>
<comment type="subunit">
    <text evidence="6">Homodimer.</text>
</comment>
<keyword evidence="2 6" id="KW-0698">rRNA processing</keyword>
<evidence type="ECO:0000256" key="3">
    <source>
        <dbReference type="ARBA" id="ARBA00022722"/>
    </source>
</evidence>
<dbReference type="SUPFAM" id="SSF69065">
    <property type="entry name" value="RNase III domain-like"/>
    <property type="match status" value="1"/>
</dbReference>
<dbReference type="GO" id="GO:0006364">
    <property type="term" value="P:rRNA processing"/>
    <property type="evidence" value="ECO:0007669"/>
    <property type="project" value="UniProtKB-UniRule"/>
</dbReference>
<organism evidence="8 9">
    <name type="scientific">Ruminiclostridium sufflavum DSM 19573</name>
    <dbReference type="NCBI Taxonomy" id="1121337"/>
    <lineage>
        <taxon>Bacteria</taxon>
        <taxon>Bacillati</taxon>
        <taxon>Bacillota</taxon>
        <taxon>Clostridia</taxon>
        <taxon>Eubacteriales</taxon>
        <taxon>Oscillospiraceae</taxon>
        <taxon>Ruminiclostridium</taxon>
    </lineage>
</organism>
<keyword evidence="5 6" id="KW-0378">Hydrolase</keyword>
<evidence type="ECO:0000256" key="4">
    <source>
        <dbReference type="ARBA" id="ARBA00022759"/>
    </source>
</evidence>
<feature type="domain" description="RNase III" evidence="7">
    <location>
        <begin position="27"/>
        <end position="124"/>
    </location>
</feature>
<keyword evidence="6" id="KW-0699">rRNA-binding</keyword>
<dbReference type="EC" id="3.1.26.-" evidence="6"/>
<keyword evidence="1 6" id="KW-0690">Ribosome biogenesis</keyword>
<comment type="subcellular location">
    <subcellularLocation>
        <location evidence="6">Cytoplasm</location>
    </subcellularLocation>
</comment>
<keyword evidence="4 6" id="KW-0255">Endonuclease</keyword>
<dbReference type="GO" id="GO:0004525">
    <property type="term" value="F:ribonuclease III activity"/>
    <property type="evidence" value="ECO:0007669"/>
    <property type="project" value="InterPro"/>
</dbReference>
<comment type="similarity">
    <text evidence="6">Belongs to the MrnC RNase family.</text>
</comment>
<gene>
    <name evidence="6" type="primary">mrnC</name>
    <name evidence="8" type="ORF">LY28_03558</name>
</gene>
<dbReference type="OrthoDB" id="46571at2"/>
<evidence type="ECO:0000256" key="2">
    <source>
        <dbReference type="ARBA" id="ARBA00022552"/>
    </source>
</evidence>
<proteinExistence type="inferred from homology"/>
<dbReference type="CDD" id="cd00593">
    <property type="entry name" value="RIBOc"/>
    <property type="match status" value="1"/>
</dbReference>
<feature type="active site" evidence="6">
    <location>
        <position position="33"/>
    </location>
</feature>
<comment type="function">
    <text evidence="6">Involved in correct processing of both the 5' and 3' ends of 23S rRNA precursor. Processes 30S rRNA precursor transcript even in absence of ribonuclease 3 (Rnc); Rnc processes 30S rRNA into smaller rRNA precursors.</text>
</comment>
<evidence type="ECO:0000313" key="9">
    <source>
        <dbReference type="Proteomes" id="UP000248132"/>
    </source>
</evidence>
<dbReference type="Gene3D" id="1.10.1520.10">
    <property type="entry name" value="Ribonuclease III domain"/>
    <property type="match status" value="1"/>
</dbReference>
<reference evidence="8 9" key="1">
    <citation type="submission" date="2018-06" db="EMBL/GenBank/DDBJ databases">
        <title>Genomic Encyclopedia of Type Strains, Phase I: the one thousand microbial genomes (KMG-I) project.</title>
        <authorList>
            <person name="Kyrpides N."/>
        </authorList>
    </citation>
    <scope>NUCLEOTIDE SEQUENCE [LARGE SCALE GENOMIC DNA]</scope>
    <source>
        <strain evidence="8 9">DSM 19573</strain>
    </source>
</reference>
<dbReference type="Pfam" id="PF00636">
    <property type="entry name" value="Ribonuclease_3"/>
    <property type="match status" value="1"/>
</dbReference>
<dbReference type="InterPro" id="IPR008226">
    <property type="entry name" value="Mini3_fam"/>
</dbReference>
<comment type="cofactor">
    <cofactor evidence="6">
        <name>Mg(2+)</name>
        <dbReference type="ChEBI" id="CHEBI:18420"/>
    </cofactor>
</comment>
<evidence type="ECO:0000256" key="6">
    <source>
        <dbReference type="HAMAP-Rule" id="MF_01468"/>
    </source>
</evidence>
<evidence type="ECO:0000256" key="5">
    <source>
        <dbReference type="ARBA" id="ARBA00022801"/>
    </source>
</evidence>
<sequence length="140" mass="16221">MFEDVIGSMRRDFDIKPKDVMNLHPLVLAYIGDAVYEVYIRTMLIINKRTNVNMLHKMSVKYVNAKAQSDIVHRISDMLTQDEQDVVRRGRNAKSATAPKHAEITDYRYSTGYEALIGYLYLTNSTDRLMEILELSVEEE</sequence>
<dbReference type="GO" id="GO:0005737">
    <property type="term" value="C:cytoplasm"/>
    <property type="evidence" value="ECO:0007669"/>
    <property type="project" value="UniProtKB-SubCell"/>
</dbReference>
<evidence type="ECO:0000256" key="1">
    <source>
        <dbReference type="ARBA" id="ARBA00022517"/>
    </source>
</evidence>